<protein>
    <submittedName>
        <fullName evidence="2">Uncharacterized protein</fullName>
    </submittedName>
</protein>
<evidence type="ECO:0000313" key="2">
    <source>
        <dbReference type="EMBL" id="MFC4061902.1"/>
    </source>
</evidence>
<organism evidence="2 3">
    <name type="scientific">Planomonospora corallina</name>
    <dbReference type="NCBI Taxonomy" id="1806052"/>
    <lineage>
        <taxon>Bacteria</taxon>
        <taxon>Bacillati</taxon>
        <taxon>Actinomycetota</taxon>
        <taxon>Actinomycetes</taxon>
        <taxon>Streptosporangiales</taxon>
        <taxon>Streptosporangiaceae</taxon>
        <taxon>Planomonospora</taxon>
    </lineage>
</organism>
<feature type="compositionally biased region" description="Low complexity" evidence="1">
    <location>
        <begin position="47"/>
        <end position="87"/>
    </location>
</feature>
<feature type="region of interest" description="Disordered" evidence="1">
    <location>
        <begin position="40"/>
        <end position="123"/>
    </location>
</feature>
<gene>
    <name evidence="2" type="ORF">ACFOWE_26675</name>
</gene>
<evidence type="ECO:0000256" key="1">
    <source>
        <dbReference type="SAM" id="MobiDB-lite"/>
    </source>
</evidence>
<dbReference type="RefSeq" id="WP_377292526.1">
    <property type="nucleotide sequence ID" value="NZ_JBHSBM010000039.1"/>
</dbReference>
<comment type="caution">
    <text evidence="2">The sequence shown here is derived from an EMBL/GenBank/DDBJ whole genome shotgun (WGS) entry which is preliminary data.</text>
</comment>
<keyword evidence="3" id="KW-1185">Reference proteome</keyword>
<reference evidence="3" key="1">
    <citation type="journal article" date="2019" name="Int. J. Syst. Evol. Microbiol.">
        <title>The Global Catalogue of Microorganisms (GCM) 10K type strain sequencing project: providing services to taxonomists for standard genome sequencing and annotation.</title>
        <authorList>
            <consortium name="The Broad Institute Genomics Platform"/>
            <consortium name="The Broad Institute Genome Sequencing Center for Infectious Disease"/>
            <person name="Wu L."/>
            <person name="Ma J."/>
        </authorList>
    </citation>
    <scope>NUCLEOTIDE SEQUENCE [LARGE SCALE GENOMIC DNA]</scope>
    <source>
        <strain evidence="3">TBRC 4489</strain>
    </source>
</reference>
<dbReference type="EMBL" id="JBHSBM010000039">
    <property type="protein sequence ID" value="MFC4061902.1"/>
    <property type="molecule type" value="Genomic_DNA"/>
</dbReference>
<accession>A0ABV8IFY8</accession>
<proteinExistence type="predicted"/>
<dbReference type="Proteomes" id="UP001595850">
    <property type="component" value="Unassembled WGS sequence"/>
</dbReference>
<feature type="region of interest" description="Disordered" evidence="1">
    <location>
        <begin position="1"/>
        <end position="27"/>
    </location>
</feature>
<sequence length="123" mass="12740">MNRAPTAARHNRSAKVTQSPSPWRSVTVPVRTSWIRLSSTQQLPVRASAATPHTPADTAPGGTRAPHGRTAAAATTAPTSSTAAPGHVTSGRPRSVTPRNERYPLSPATSSTQPYTAAVPLAA</sequence>
<feature type="compositionally biased region" description="Polar residues" evidence="1">
    <location>
        <begin position="14"/>
        <end position="24"/>
    </location>
</feature>
<name>A0ABV8IFY8_9ACTN</name>
<evidence type="ECO:0000313" key="3">
    <source>
        <dbReference type="Proteomes" id="UP001595850"/>
    </source>
</evidence>